<dbReference type="Proteomes" id="UP000030765">
    <property type="component" value="Unassembled WGS sequence"/>
</dbReference>
<evidence type="ECO:0000313" key="2">
    <source>
        <dbReference type="EnsemblMetazoa" id="ASIC008131-PA"/>
    </source>
</evidence>
<dbReference type="EMBL" id="KE525033">
    <property type="protein sequence ID" value="KFB40620.1"/>
    <property type="molecule type" value="Genomic_DNA"/>
</dbReference>
<dbReference type="EnsemblMetazoa" id="ASIC008131-RA">
    <property type="protein sequence ID" value="ASIC008131-PA"/>
    <property type="gene ID" value="ASIC008131"/>
</dbReference>
<evidence type="ECO:0000313" key="1">
    <source>
        <dbReference type="EMBL" id="KFB40620.1"/>
    </source>
</evidence>
<proteinExistence type="predicted"/>
<name>A0A084VRM6_ANOSI</name>
<evidence type="ECO:0000313" key="3">
    <source>
        <dbReference type="Proteomes" id="UP000030765"/>
    </source>
</evidence>
<accession>A0A084VRM6</accession>
<dbReference type="VEuPathDB" id="VectorBase:ASIC008131"/>
<reference evidence="1 3" key="1">
    <citation type="journal article" date="2014" name="BMC Genomics">
        <title>Genome sequence of Anopheles sinensis provides insight into genetics basis of mosquito competence for malaria parasites.</title>
        <authorList>
            <person name="Zhou D."/>
            <person name="Zhang D."/>
            <person name="Ding G."/>
            <person name="Shi L."/>
            <person name="Hou Q."/>
            <person name="Ye Y."/>
            <person name="Xu Y."/>
            <person name="Zhou H."/>
            <person name="Xiong C."/>
            <person name="Li S."/>
            <person name="Yu J."/>
            <person name="Hong S."/>
            <person name="Yu X."/>
            <person name="Zou P."/>
            <person name="Chen C."/>
            <person name="Chang X."/>
            <person name="Wang W."/>
            <person name="Lv Y."/>
            <person name="Sun Y."/>
            <person name="Ma L."/>
            <person name="Shen B."/>
            <person name="Zhu C."/>
        </authorList>
    </citation>
    <scope>NUCLEOTIDE SEQUENCE [LARGE SCALE GENOMIC DNA]</scope>
</reference>
<sequence length="52" mass="5772">MLVALKNAFFIQQSSTVPGSQCSFMPTEAEAKQLNNRICPPNQNQEAERAEC</sequence>
<keyword evidence="3" id="KW-1185">Reference proteome</keyword>
<gene>
    <name evidence="1" type="ORF">ZHAS_00008131</name>
</gene>
<dbReference type="EMBL" id="ATLV01015749">
    <property type="status" value="NOT_ANNOTATED_CDS"/>
    <property type="molecule type" value="Genomic_DNA"/>
</dbReference>
<dbReference type="AlphaFoldDB" id="A0A084VRM6"/>
<protein>
    <submittedName>
        <fullName evidence="1 2">Imidazoleglycerol phosphate synthase cyclase subunit</fullName>
    </submittedName>
</protein>
<organism evidence="1">
    <name type="scientific">Anopheles sinensis</name>
    <name type="common">Mosquito</name>
    <dbReference type="NCBI Taxonomy" id="74873"/>
    <lineage>
        <taxon>Eukaryota</taxon>
        <taxon>Metazoa</taxon>
        <taxon>Ecdysozoa</taxon>
        <taxon>Arthropoda</taxon>
        <taxon>Hexapoda</taxon>
        <taxon>Insecta</taxon>
        <taxon>Pterygota</taxon>
        <taxon>Neoptera</taxon>
        <taxon>Endopterygota</taxon>
        <taxon>Diptera</taxon>
        <taxon>Nematocera</taxon>
        <taxon>Culicoidea</taxon>
        <taxon>Culicidae</taxon>
        <taxon>Anophelinae</taxon>
        <taxon>Anopheles</taxon>
    </lineage>
</organism>
<reference evidence="2" key="2">
    <citation type="submission" date="2020-05" db="UniProtKB">
        <authorList>
            <consortium name="EnsemblMetazoa"/>
        </authorList>
    </citation>
    <scope>IDENTIFICATION</scope>
</reference>